<organism evidence="2 3">
    <name type="scientific">Platanthera zijinensis</name>
    <dbReference type="NCBI Taxonomy" id="2320716"/>
    <lineage>
        <taxon>Eukaryota</taxon>
        <taxon>Viridiplantae</taxon>
        <taxon>Streptophyta</taxon>
        <taxon>Embryophyta</taxon>
        <taxon>Tracheophyta</taxon>
        <taxon>Spermatophyta</taxon>
        <taxon>Magnoliopsida</taxon>
        <taxon>Liliopsida</taxon>
        <taxon>Asparagales</taxon>
        <taxon>Orchidaceae</taxon>
        <taxon>Orchidoideae</taxon>
        <taxon>Orchideae</taxon>
        <taxon>Orchidinae</taxon>
        <taxon>Platanthera</taxon>
    </lineage>
</organism>
<keyword evidence="3" id="KW-1185">Reference proteome</keyword>
<comment type="caution">
    <text evidence="2">The sequence shown here is derived from an EMBL/GenBank/DDBJ whole genome shotgun (WGS) entry which is preliminary data.</text>
</comment>
<dbReference type="EMBL" id="JBBWWQ010000010">
    <property type="protein sequence ID" value="KAK8936645.1"/>
    <property type="molecule type" value="Genomic_DNA"/>
</dbReference>
<dbReference type="InterPro" id="IPR029055">
    <property type="entry name" value="Ntn_hydrolases_N"/>
</dbReference>
<dbReference type="AlphaFoldDB" id="A0AAP0BF74"/>
<evidence type="ECO:0000313" key="3">
    <source>
        <dbReference type="Proteomes" id="UP001418222"/>
    </source>
</evidence>
<dbReference type="GO" id="GO:0005839">
    <property type="term" value="C:proteasome core complex"/>
    <property type="evidence" value="ECO:0007669"/>
    <property type="project" value="InterPro"/>
</dbReference>
<evidence type="ECO:0000256" key="1">
    <source>
        <dbReference type="ARBA" id="ARBA00026071"/>
    </source>
</evidence>
<comment type="subunit">
    <text evidence="1">The 26S proteasome consists of a 20S proteasome core and two 19S regulatory subunits. The 20S proteasome core is composed of 28 subunits that are arranged in four stacked rings, resulting in a barrel-shaped structure. The two end rings are each formed by seven alpha subunits, and the two central rings are each formed by seven beta subunits. The catalytic chamber with the active sites is on the inside of the barrel.</text>
</comment>
<dbReference type="Pfam" id="PF00227">
    <property type="entry name" value="Proteasome"/>
    <property type="match status" value="1"/>
</dbReference>
<dbReference type="SUPFAM" id="SSF56235">
    <property type="entry name" value="N-terminal nucleophile aminohydrolases (Ntn hydrolases)"/>
    <property type="match status" value="1"/>
</dbReference>
<dbReference type="GO" id="GO:0051603">
    <property type="term" value="P:proteolysis involved in protein catabolic process"/>
    <property type="evidence" value="ECO:0007669"/>
    <property type="project" value="InterPro"/>
</dbReference>
<keyword evidence="2" id="KW-0647">Proteasome</keyword>
<proteinExistence type="predicted"/>
<sequence>MQGSGRRGQGTEETQGFLSIHSLTLEDPNTVEYITRYIVGLQQKYTQSGGVRLFGLSTIIVGFGPYTGTDGYIYCIVYMSCRLEPPLESLASRSHGQSPHLSIG</sequence>
<name>A0AAP0BF74_9ASPA</name>
<dbReference type="Gene3D" id="3.60.20.10">
    <property type="entry name" value="Glutamine Phosphoribosylpyrophosphate, subunit 1, domain 1"/>
    <property type="match status" value="1"/>
</dbReference>
<protein>
    <submittedName>
        <fullName evidence="2">Proteasome subunit alpha type-7</fullName>
    </submittedName>
</protein>
<accession>A0AAP0BF74</accession>
<gene>
    <name evidence="2" type="primary">PAD1</name>
    <name evidence="2" type="ORF">KSP39_PZI012270</name>
</gene>
<dbReference type="Proteomes" id="UP001418222">
    <property type="component" value="Unassembled WGS sequence"/>
</dbReference>
<reference evidence="2 3" key="1">
    <citation type="journal article" date="2022" name="Nat. Plants">
        <title>Genomes of leafy and leafless Platanthera orchids illuminate the evolution of mycoheterotrophy.</title>
        <authorList>
            <person name="Li M.H."/>
            <person name="Liu K.W."/>
            <person name="Li Z."/>
            <person name="Lu H.C."/>
            <person name="Ye Q.L."/>
            <person name="Zhang D."/>
            <person name="Wang J.Y."/>
            <person name="Li Y.F."/>
            <person name="Zhong Z.M."/>
            <person name="Liu X."/>
            <person name="Yu X."/>
            <person name="Liu D.K."/>
            <person name="Tu X.D."/>
            <person name="Liu B."/>
            <person name="Hao Y."/>
            <person name="Liao X.Y."/>
            <person name="Jiang Y.T."/>
            <person name="Sun W.H."/>
            <person name="Chen J."/>
            <person name="Chen Y.Q."/>
            <person name="Ai Y."/>
            <person name="Zhai J.W."/>
            <person name="Wu S.S."/>
            <person name="Zhou Z."/>
            <person name="Hsiao Y.Y."/>
            <person name="Wu W.L."/>
            <person name="Chen Y.Y."/>
            <person name="Lin Y.F."/>
            <person name="Hsu J.L."/>
            <person name="Li C.Y."/>
            <person name="Wang Z.W."/>
            <person name="Zhao X."/>
            <person name="Zhong W.Y."/>
            <person name="Ma X.K."/>
            <person name="Ma L."/>
            <person name="Huang J."/>
            <person name="Chen G.Z."/>
            <person name="Huang M.Z."/>
            <person name="Huang L."/>
            <person name="Peng D.H."/>
            <person name="Luo Y.B."/>
            <person name="Zou S.Q."/>
            <person name="Chen S.P."/>
            <person name="Lan S."/>
            <person name="Tsai W.C."/>
            <person name="Van de Peer Y."/>
            <person name="Liu Z.J."/>
        </authorList>
    </citation>
    <scope>NUCLEOTIDE SEQUENCE [LARGE SCALE GENOMIC DNA]</scope>
    <source>
        <strain evidence="2">Lor287</strain>
    </source>
</reference>
<evidence type="ECO:0000313" key="2">
    <source>
        <dbReference type="EMBL" id="KAK8936645.1"/>
    </source>
</evidence>
<dbReference type="InterPro" id="IPR001353">
    <property type="entry name" value="Proteasome_sua/b"/>
</dbReference>